<evidence type="ECO:0000313" key="8">
    <source>
        <dbReference type="EMBL" id="KKA19351.1"/>
    </source>
</evidence>
<feature type="region of interest" description="Disordered" evidence="6">
    <location>
        <begin position="98"/>
        <end position="121"/>
    </location>
</feature>
<keyword evidence="4" id="KW-0009">Actin-binding</keyword>
<dbReference type="PROSITE" id="PS50021">
    <property type="entry name" value="CH"/>
    <property type="match status" value="4"/>
</dbReference>
<protein>
    <recommendedName>
        <fullName evidence="5">Fimbrin</fullName>
    </recommendedName>
</protein>
<keyword evidence="2" id="KW-0677">Repeat</keyword>
<dbReference type="GO" id="GO:0120106">
    <property type="term" value="C:mitotic actomyosin contractile ring, distal actin filament layer"/>
    <property type="evidence" value="ECO:0007669"/>
    <property type="project" value="EnsemblFungi"/>
</dbReference>
<evidence type="ECO:0000256" key="2">
    <source>
        <dbReference type="ARBA" id="ARBA00022737"/>
    </source>
</evidence>
<dbReference type="FunFam" id="1.10.418.10:FF:000042">
    <property type="entry name" value="Fimbrin, putative"/>
    <property type="match status" value="1"/>
</dbReference>
<dbReference type="InterPro" id="IPR036872">
    <property type="entry name" value="CH_dom_sf"/>
</dbReference>
<dbReference type="STRING" id="1408163.A0A0F4YNC5"/>
<dbReference type="FunFam" id="1.10.418.10:FF:000010">
    <property type="entry name" value="Plastin-3 isoform 1"/>
    <property type="match status" value="1"/>
</dbReference>
<evidence type="ECO:0000256" key="6">
    <source>
        <dbReference type="SAM" id="MobiDB-lite"/>
    </source>
</evidence>
<accession>A0A0F4YNC5</accession>
<dbReference type="PANTHER" id="PTHR19961">
    <property type="entry name" value="FIMBRIN/PLASTIN"/>
    <property type="match status" value="1"/>
</dbReference>
<organism evidence="8 9">
    <name type="scientific">Rasamsonia emersonii (strain ATCC 16479 / CBS 393.64 / IMI 116815)</name>
    <dbReference type="NCBI Taxonomy" id="1408163"/>
    <lineage>
        <taxon>Eukaryota</taxon>
        <taxon>Fungi</taxon>
        <taxon>Dikarya</taxon>
        <taxon>Ascomycota</taxon>
        <taxon>Pezizomycotina</taxon>
        <taxon>Eurotiomycetes</taxon>
        <taxon>Eurotiomycetidae</taxon>
        <taxon>Eurotiales</taxon>
        <taxon>Trichocomaceae</taxon>
        <taxon>Rasamsonia</taxon>
    </lineage>
</organism>
<dbReference type="GO" id="GO:0044837">
    <property type="term" value="P:actomyosin contractile ring organization"/>
    <property type="evidence" value="ECO:0007669"/>
    <property type="project" value="EnsemblFungi"/>
</dbReference>
<dbReference type="InterPro" id="IPR001589">
    <property type="entry name" value="Actinin_actin-bd_CS"/>
</dbReference>
<dbReference type="GO" id="GO:0099079">
    <property type="term" value="C:actin body"/>
    <property type="evidence" value="ECO:0007669"/>
    <property type="project" value="EnsemblFungi"/>
</dbReference>
<dbReference type="Pfam" id="PF13499">
    <property type="entry name" value="EF-hand_7"/>
    <property type="match status" value="1"/>
</dbReference>
<dbReference type="GO" id="GO:0030479">
    <property type="term" value="C:actin cortical patch"/>
    <property type="evidence" value="ECO:0007669"/>
    <property type="project" value="EnsemblFungi"/>
</dbReference>
<dbReference type="SUPFAM" id="SSF47473">
    <property type="entry name" value="EF-hand"/>
    <property type="match status" value="1"/>
</dbReference>
<sequence>MNVLKLQKKYPQFQQNELFSLQEAFRKLDVDDKGYLDEATAIKATQQSERQPYDVVRQALKEVELDSSRRVEFEDYVDLISRVRGLADTPARVPGASVQAATPLPGNGVGSSRHVSKGSVGGKIHVPGSSANVTHTINEDERREFTRHINAVLAGDPDIGHLLPFPTDTFEMFDKCKDGLVLAKLINDSVPDTIDERVLNKPGNKIKQLNAFHMTENNNIVINSAKAIGCSVVNIGSGDIIEVREHLILGLIWQIIRRGLLGKIDIKLHPELYRLLEDDETLEQFLRLPPEQILLRWFNYHLKNAKWERRVTNFSNDVKDGENYTVLLNQLAPDLCSRAPLQTRDLLQRAEQVLTNAEKLNCRKFLTPTSLVAGNPKLNLAFVANLFNTHPGLDPITEEEKLEVEDFDAEGEREARVFTLWLNSLDVQPPINSLFDDLRDGTILLQAYDKVIPGSVNWKHVNKPPASGGEMMRFKAVENTNYAIELGKQNRFSLVGIQGADITDGQRTLTLGLVWQLMRKDITNTLSSLARRLGKHEITDAEMIRWANDMSRKGGRTSSIRSFKDASIGTGVFLLDVLNGMKSNYVDYDLVTPGLTPEDAYANAKLSISIARKMGATIWLVPEDICQVRSRLVTTFIGMYIGHQVVSSWARVTVSSAWNADGDSGSLMATFEKM</sequence>
<evidence type="ECO:0000256" key="4">
    <source>
        <dbReference type="ARBA" id="ARBA00023203"/>
    </source>
</evidence>
<keyword evidence="9" id="KW-1185">Reference proteome</keyword>
<dbReference type="GO" id="GO:0031097">
    <property type="term" value="C:medial cortex"/>
    <property type="evidence" value="ECO:0007669"/>
    <property type="project" value="EnsemblFungi"/>
</dbReference>
<reference evidence="8 9" key="1">
    <citation type="submission" date="2015-04" db="EMBL/GenBank/DDBJ databases">
        <authorList>
            <person name="Heijne W.H."/>
            <person name="Fedorova N.D."/>
            <person name="Nierman W.C."/>
            <person name="Vollebregt A.W."/>
            <person name="Zhao Z."/>
            <person name="Wu L."/>
            <person name="Kumar M."/>
            <person name="Stam H."/>
            <person name="van den Berg M.A."/>
            <person name="Pel H.J."/>
        </authorList>
    </citation>
    <scope>NUCLEOTIDE SEQUENCE [LARGE SCALE GENOMIC DNA]</scope>
    <source>
        <strain evidence="8 9">CBS 393.64</strain>
    </source>
</reference>
<dbReference type="Gene3D" id="1.10.238.10">
    <property type="entry name" value="EF-hand"/>
    <property type="match status" value="1"/>
</dbReference>
<dbReference type="CDD" id="cd21294">
    <property type="entry name" value="CH_FIMB_rpt1"/>
    <property type="match status" value="1"/>
</dbReference>
<evidence type="ECO:0000256" key="1">
    <source>
        <dbReference type="ARBA" id="ARBA00022723"/>
    </source>
</evidence>
<dbReference type="GO" id="GO:0005509">
    <property type="term" value="F:calcium ion binding"/>
    <property type="evidence" value="ECO:0007669"/>
    <property type="project" value="InterPro"/>
</dbReference>
<keyword evidence="1" id="KW-0479">Metal-binding</keyword>
<dbReference type="Pfam" id="PF00307">
    <property type="entry name" value="CH"/>
    <property type="match status" value="4"/>
</dbReference>
<dbReference type="CDD" id="cd21297">
    <property type="entry name" value="CH_FIMB_rpt2"/>
    <property type="match status" value="1"/>
</dbReference>
<proteinExistence type="predicted"/>
<dbReference type="RefSeq" id="XP_013325963.1">
    <property type="nucleotide sequence ID" value="XM_013470509.1"/>
</dbReference>
<dbReference type="CDD" id="cd21300">
    <property type="entry name" value="CH_FIMB_rpt3"/>
    <property type="match status" value="1"/>
</dbReference>
<dbReference type="GO" id="GO:0032432">
    <property type="term" value="C:actin filament bundle"/>
    <property type="evidence" value="ECO:0007669"/>
    <property type="project" value="EnsemblFungi"/>
</dbReference>
<dbReference type="CDD" id="cd21303">
    <property type="entry name" value="CH_FIMB_rpt4"/>
    <property type="match status" value="1"/>
</dbReference>
<dbReference type="GO" id="GO:0051639">
    <property type="term" value="P:actin filament network formation"/>
    <property type="evidence" value="ECO:0007669"/>
    <property type="project" value="TreeGrafter"/>
</dbReference>
<dbReference type="GO" id="GO:0051015">
    <property type="term" value="F:actin filament binding"/>
    <property type="evidence" value="ECO:0007669"/>
    <property type="project" value="EnsemblFungi"/>
</dbReference>
<dbReference type="GO" id="GO:0070649">
    <property type="term" value="P:formin-nucleated actin cable assembly"/>
    <property type="evidence" value="ECO:0007669"/>
    <property type="project" value="EnsemblFungi"/>
</dbReference>
<dbReference type="InterPro" id="IPR011992">
    <property type="entry name" value="EF-hand-dom_pair"/>
</dbReference>
<dbReference type="AlphaFoldDB" id="A0A0F4YNC5"/>
<dbReference type="OrthoDB" id="431378at2759"/>
<evidence type="ECO:0000256" key="3">
    <source>
        <dbReference type="ARBA" id="ARBA00022837"/>
    </source>
</evidence>
<dbReference type="PROSITE" id="PS00020">
    <property type="entry name" value="ACTININ_2"/>
    <property type="match status" value="1"/>
</dbReference>
<dbReference type="GO" id="GO:0005884">
    <property type="term" value="C:actin filament"/>
    <property type="evidence" value="ECO:0007669"/>
    <property type="project" value="TreeGrafter"/>
</dbReference>
<dbReference type="Proteomes" id="UP000053958">
    <property type="component" value="Unassembled WGS sequence"/>
</dbReference>
<comment type="caution">
    <text evidence="8">The sequence shown here is derived from an EMBL/GenBank/DDBJ whole genome shotgun (WGS) entry which is preliminary data.</text>
</comment>
<evidence type="ECO:0000313" key="9">
    <source>
        <dbReference type="Proteomes" id="UP000053958"/>
    </source>
</evidence>
<evidence type="ECO:0000259" key="7">
    <source>
        <dbReference type="PROSITE" id="PS50021"/>
    </source>
</evidence>
<dbReference type="GO" id="GO:0030674">
    <property type="term" value="F:protein-macromolecule adaptor activity"/>
    <property type="evidence" value="ECO:0007669"/>
    <property type="project" value="EnsemblFungi"/>
</dbReference>
<feature type="domain" description="Calponin-homology (CH)" evidence="7">
    <location>
        <begin position="537"/>
        <end position="645"/>
    </location>
</feature>
<dbReference type="SMART" id="SM00033">
    <property type="entry name" value="CH"/>
    <property type="match status" value="4"/>
</dbReference>
<dbReference type="FunFam" id="1.10.418.10:FF:000016">
    <property type="entry name" value="Probable fimbrin"/>
    <property type="match status" value="1"/>
</dbReference>
<dbReference type="GeneID" id="25318982"/>
<dbReference type="GO" id="GO:0044396">
    <property type="term" value="P:actin cortical patch organization"/>
    <property type="evidence" value="ECO:0007669"/>
    <property type="project" value="EnsemblFungi"/>
</dbReference>
<dbReference type="PANTHER" id="PTHR19961:SF18">
    <property type="entry name" value="FI19014P1"/>
    <property type="match status" value="1"/>
</dbReference>
<dbReference type="InterPro" id="IPR039959">
    <property type="entry name" value="Fimbrin/Plastin"/>
</dbReference>
<dbReference type="Gene3D" id="1.10.418.10">
    <property type="entry name" value="Calponin-like domain"/>
    <property type="match status" value="4"/>
</dbReference>
<dbReference type="InterPro" id="IPR002048">
    <property type="entry name" value="EF_hand_dom"/>
</dbReference>
<feature type="domain" description="Calponin-homology (CH)" evidence="7">
    <location>
        <begin position="288"/>
        <end position="391"/>
    </location>
</feature>
<dbReference type="GO" id="GO:0051666">
    <property type="term" value="P:actin cortical patch localization"/>
    <property type="evidence" value="ECO:0007669"/>
    <property type="project" value="EnsemblFungi"/>
</dbReference>
<dbReference type="FunFam" id="1.10.418.10:FF:000027">
    <property type="entry name" value="Probable fimbrin"/>
    <property type="match status" value="1"/>
</dbReference>
<dbReference type="PROSITE" id="PS00019">
    <property type="entry name" value="ACTININ_1"/>
    <property type="match status" value="1"/>
</dbReference>
<dbReference type="EMBL" id="LASV01000357">
    <property type="protein sequence ID" value="KKA19351.1"/>
    <property type="molecule type" value="Genomic_DNA"/>
</dbReference>
<dbReference type="SUPFAM" id="SSF47576">
    <property type="entry name" value="Calponin-homology domain, CH-domain"/>
    <property type="match status" value="1"/>
</dbReference>
<dbReference type="GO" id="GO:0006897">
    <property type="term" value="P:endocytosis"/>
    <property type="evidence" value="ECO:0007669"/>
    <property type="project" value="EnsemblFungi"/>
</dbReference>
<feature type="domain" description="Calponin-homology (CH)" evidence="7">
    <location>
        <begin position="412"/>
        <end position="522"/>
    </location>
</feature>
<name>A0A0F4YNC5_RASE3</name>
<gene>
    <name evidence="8" type="ORF">T310_6687</name>
</gene>
<feature type="domain" description="Calponin-homology (CH)" evidence="7">
    <location>
        <begin position="139"/>
        <end position="260"/>
    </location>
</feature>
<keyword evidence="3" id="KW-0106">Calcium</keyword>
<evidence type="ECO:0000256" key="5">
    <source>
        <dbReference type="ARBA" id="ARBA00073963"/>
    </source>
</evidence>
<dbReference type="InterPro" id="IPR001715">
    <property type="entry name" value="CH_dom"/>
</dbReference>